<organism evidence="1 2">
    <name type="scientific">Entomophthora muscae</name>
    <dbReference type="NCBI Taxonomy" id="34485"/>
    <lineage>
        <taxon>Eukaryota</taxon>
        <taxon>Fungi</taxon>
        <taxon>Fungi incertae sedis</taxon>
        <taxon>Zoopagomycota</taxon>
        <taxon>Entomophthoromycotina</taxon>
        <taxon>Entomophthoromycetes</taxon>
        <taxon>Entomophthorales</taxon>
        <taxon>Entomophthoraceae</taxon>
        <taxon>Entomophthora</taxon>
    </lineage>
</organism>
<comment type="caution">
    <text evidence="1">The sequence shown here is derived from an EMBL/GenBank/DDBJ whole genome shotgun (WGS) entry which is preliminary data.</text>
</comment>
<evidence type="ECO:0000313" key="1">
    <source>
        <dbReference type="EMBL" id="KAJ9051052.1"/>
    </source>
</evidence>
<protein>
    <submittedName>
        <fullName evidence="1">Uncharacterized protein</fullName>
    </submittedName>
</protein>
<keyword evidence="2" id="KW-1185">Reference proteome</keyword>
<proteinExistence type="predicted"/>
<dbReference type="EMBL" id="QTSX02007125">
    <property type="protein sequence ID" value="KAJ9051052.1"/>
    <property type="molecule type" value="Genomic_DNA"/>
</dbReference>
<name>A0ACC2RLV2_9FUNG</name>
<accession>A0ACC2RLV2</accession>
<reference evidence="1" key="1">
    <citation type="submission" date="2022-04" db="EMBL/GenBank/DDBJ databases">
        <title>Genome of the entomopathogenic fungus Entomophthora muscae.</title>
        <authorList>
            <person name="Elya C."/>
            <person name="Lovett B.R."/>
            <person name="Lee E."/>
            <person name="Macias A.M."/>
            <person name="Hajek A.E."/>
            <person name="De Bivort B.L."/>
            <person name="Kasson M.T."/>
            <person name="De Fine Licht H.H."/>
            <person name="Stajich J.E."/>
        </authorList>
    </citation>
    <scope>NUCLEOTIDE SEQUENCE</scope>
    <source>
        <strain evidence="1">Berkeley</strain>
    </source>
</reference>
<dbReference type="Proteomes" id="UP001165960">
    <property type="component" value="Unassembled WGS sequence"/>
</dbReference>
<evidence type="ECO:0000313" key="2">
    <source>
        <dbReference type="Proteomes" id="UP001165960"/>
    </source>
</evidence>
<gene>
    <name evidence="1" type="ORF">DSO57_1008315</name>
</gene>
<sequence length="116" mass="12484">MTGCASIQHSISDLLRLTGKGVPPGYPEKLGEYSGRAAVALVSSSKDGRLARIKLTGQWLGAKLIPLIELRYLIGCCAHYSFLLLLDDKSVSLFDRERLPGVRKLAGDPSRAVAST</sequence>